<name>A0A3L8PQU8_9GAMM</name>
<evidence type="ECO:0000313" key="3">
    <source>
        <dbReference type="Proteomes" id="UP000281474"/>
    </source>
</evidence>
<protein>
    <recommendedName>
        <fullName evidence="1">Ribonuclease H1 N-terminal domain-containing protein</fullName>
    </recommendedName>
</protein>
<proteinExistence type="predicted"/>
<dbReference type="InterPro" id="IPR009027">
    <property type="entry name" value="Ribosomal_bL9/RNase_H1_N"/>
</dbReference>
<dbReference type="InterPro" id="IPR037056">
    <property type="entry name" value="RNase_H1_N_sf"/>
</dbReference>
<comment type="caution">
    <text evidence="2">The sequence shown here is derived from an EMBL/GenBank/DDBJ whole genome shotgun (WGS) entry which is preliminary data.</text>
</comment>
<sequence>MPRFYVVFIGRKTGVFFDEWDNVRKLVDGFRCAKYQLFSSKDEACVAFDSFQSS</sequence>
<dbReference type="InterPro" id="IPR011320">
    <property type="entry name" value="RNase_H1_N"/>
</dbReference>
<feature type="domain" description="Ribonuclease H1 N-terminal" evidence="1">
    <location>
        <begin position="3"/>
        <end position="44"/>
    </location>
</feature>
<organism evidence="2 3">
    <name type="scientific">Parashewanella curva</name>
    <dbReference type="NCBI Taxonomy" id="2338552"/>
    <lineage>
        <taxon>Bacteria</taxon>
        <taxon>Pseudomonadati</taxon>
        <taxon>Pseudomonadota</taxon>
        <taxon>Gammaproteobacteria</taxon>
        <taxon>Alteromonadales</taxon>
        <taxon>Shewanellaceae</taxon>
        <taxon>Parashewanella</taxon>
    </lineage>
</organism>
<keyword evidence="3" id="KW-1185">Reference proteome</keyword>
<dbReference type="Pfam" id="PF01693">
    <property type="entry name" value="Cauli_VI"/>
    <property type="match status" value="1"/>
</dbReference>
<gene>
    <name evidence="2" type="ORF">D5018_20805</name>
</gene>
<reference evidence="2 3" key="1">
    <citation type="submission" date="2018-09" db="EMBL/GenBank/DDBJ databases">
        <title>Phylogeny of the Shewanellaceae, and recommendation for two new genera, Pseudoshewanella and Parashewanella.</title>
        <authorList>
            <person name="Wang G."/>
        </authorList>
    </citation>
    <scope>NUCLEOTIDE SEQUENCE [LARGE SCALE GENOMIC DNA]</scope>
    <source>
        <strain evidence="2 3">C51</strain>
    </source>
</reference>
<dbReference type="Proteomes" id="UP000281474">
    <property type="component" value="Unassembled WGS sequence"/>
</dbReference>
<dbReference type="SUPFAM" id="SSF55658">
    <property type="entry name" value="L9 N-domain-like"/>
    <property type="match status" value="1"/>
</dbReference>
<evidence type="ECO:0000313" key="2">
    <source>
        <dbReference type="EMBL" id="RLV57767.1"/>
    </source>
</evidence>
<accession>A0A3L8PQU8</accession>
<dbReference type="Gene3D" id="3.40.970.10">
    <property type="entry name" value="Ribonuclease H1, N-terminal domain"/>
    <property type="match status" value="1"/>
</dbReference>
<evidence type="ECO:0000259" key="1">
    <source>
        <dbReference type="Pfam" id="PF01693"/>
    </source>
</evidence>
<dbReference type="AlphaFoldDB" id="A0A3L8PQU8"/>
<dbReference type="OrthoDB" id="7845843at2"/>
<dbReference type="RefSeq" id="WP_121840890.1">
    <property type="nucleotide sequence ID" value="NZ_ML014897.1"/>
</dbReference>
<dbReference type="EMBL" id="QZEI01000148">
    <property type="protein sequence ID" value="RLV57767.1"/>
    <property type="molecule type" value="Genomic_DNA"/>
</dbReference>